<reference evidence="2" key="2">
    <citation type="journal article" date="2015" name="Data Brief">
        <title>Shoot transcriptome of the giant reed, Arundo donax.</title>
        <authorList>
            <person name="Barrero R.A."/>
            <person name="Guerrero F.D."/>
            <person name="Moolhuijzen P."/>
            <person name="Goolsby J.A."/>
            <person name="Tidwell J."/>
            <person name="Bellgard S.E."/>
            <person name="Bellgard M.I."/>
        </authorList>
    </citation>
    <scope>NUCLEOTIDE SEQUENCE</scope>
    <source>
        <tissue evidence="2">Shoot tissue taken approximately 20 cm above the soil surface</tissue>
    </source>
</reference>
<dbReference type="AlphaFoldDB" id="A0A0A9AWA1"/>
<organism evidence="2">
    <name type="scientific">Arundo donax</name>
    <name type="common">Giant reed</name>
    <name type="synonym">Donax arundinaceus</name>
    <dbReference type="NCBI Taxonomy" id="35708"/>
    <lineage>
        <taxon>Eukaryota</taxon>
        <taxon>Viridiplantae</taxon>
        <taxon>Streptophyta</taxon>
        <taxon>Embryophyta</taxon>
        <taxon>Tracheophyta</taxon>
        <taxon>Spermatophyta</taxon>
        <taxon>Magnoliopsida</taxon>
        <taxon>Liliopsida</taxon>
        <taxon>Poales</taxon>
        <taxon>Poaceae</taxon>
        <taxon>PACMAD clade</taxon>
        <taxon>Arundinoideae</taxon>
        <taxon>Arundineae</taxon>
        <taxon>Arundo</taxon>
    </lineage>
</organism>
<feature type="transmembrane region" description="Helical" evidence="1">
    <location>
        <begin position="16"/>
        <end position="34"/>
    </location>
</feature>
<evidence type="ECO:0000313" key="2">
    <source>
        <dbReference type="EMBL" id="JAD53170.1"/>
    </source>
</evidence>
<accession>A0A0A9AWA1</accession>
<dbReference type="EMBL" id="GBRH01244725">
    <property type="protein sequence ID" value="JAD53170.1"/>
    <property type="molecule type" value="Transcribed_RNA"/>
</dbReference>
<keyword evidence="1" id="KW-1133">Transmembrane helix</keyword>
<name>A0A0A9AWA1_ARUDO</name>
<reference evidence="2" key="1">
    <citation type="submission" date="2014-09" db="EMBL/GenBank/DDBJ databases">
        <authorList>
            <person name="Magalhaes I.L.F."/>
            <person name="Oliveira U."/>
            <person name="Santos F.R."/>
            <person name="Vidigal T.H.D.A."/>
            <person name="Brescovit A.D."/>
            <person name="Santos A.J."/>
        </authorList>
    </citation>
    <scope>NUCLEOTIDE SEQUENCE</scope>
    <source>
        <tissue evidence="2">Shoot tissue taken approximately 20 cm above the soil surface</tissue>
    </source>
</reference>
<evidence type="ECO:0000256" key="1">
    <source>
        <dbReference type="SAM" id="Phobius"/>
    </source>
</evidence>
<protein>
    <submittedName>
        <fullName evidence="2">Uncharacterized protein</fullName>
    </submittedName>
</protein>
<sequence length="58" mass="6525">MCPLGVFTWSDPVPRVVIWLVVPGCSFCISLFWASEVENFLVSITVGVYLHEICSVFM</sequence>
<keyword evidence="1" id="KW-0812">Transmembrane</keyword>
<proteinExistence type="predicted"/>
<keyword evidence="1" id="KW-0472">Membrane</keyword>